<reference evidence="2" key="1">
    <citation type="submission" date="2023-10" db="EMBL/GenBank/DDBJ databases">
        <title>Genome assembly of Pristionchus species.</title>
        <authorList>
            <person name="Yoshida K."/>
            <person name="Sommer R.J."/>
        </authorList>
    </citation>
    <scope>NUCLEOTIDE SEQUENCE</scope>
    <source>
        <strain evidence="2">RS5133</strain>
    </source>
</reference>
<dbReference type="EMBL" id="BTSY01000007">
    <property type="protein sequence ID" value="GMT36163.1"/>
    <property type="molecule type" value="Genomic_DNA"/>
</dbReference>
<comment type="caution">
    <text evidence="2">The sequence shown here is derived from an EMBL/GenBank/DDBJ whole genome shotgun (WGS) entry which is preliminary data.</text>
</comment>
<evidence type="ECO:0000256" key="1">
    <source>
        <dbReference type="SAM" id="MobiDB-lite"/>
    </source>
</evidence>
<organism evidence="2 3">
    <name type="scientific">Pristionchus fissidentatus</name>
    <dbReference type="NCBI Taxonomy" id="1538716"/>
    <lineage>
        <taxon>Eukaryota</taxon>
        <taxon>Metazoa</taxon>
        <taxon>Ecdysozoa</taxon>
        <taxon>Nematoda</taxon>
        <taxon>Chromadorea</taxon>
        <taxon>Rhabditida</taxon>
        <taxon>Rhabditina</taxon>
        <taxon>Diplogasteromorpha</taxon>
        <taxon>Diplogasteroidea</taxon>
        <taxon>Neodiplogasteridae</taxon>
        <taxon>Pristionchus</taxon>
    </lineage>
</organism>
<feature type="region of interest" description="Disordered" evidence="1">
    <location>
        <begin position="83"/>
        <end position="128"/>
    </location>
</feature>
<evidence type="ECO:0000313" key="3">
    <source>
        <dbReference type="Proteomes" id="UP001432322"/>
    </source>
</evidence>
<evidence type="ECO:0000313" key="2">
    <source>
        <dbReference type="EMBL" id="GMT36163.1"/>
    </source>
</evidence>
<feature type="compositionally biased region" description="Basic and acidic residues" evidence="1">
    <location>
        <begin position="83"/>
        <end position="114"/>
    </location>
</feature>
<keyword evidence="3" id="KW-1185">Reference proteome</keyword>
<name>A0AAV5X101_9BILA</name>
<sequence length="156" mass="17867">PSMPIHPPSSCYETDLPPKPLAVPRYPPGRLPYPRYYNPKPTPDLIYDPCPAESIEKHEEPAIEAIQDVLQKEDDDKSECESVTKLKNEDDALSEKTAIEPEPEVHEEYYRFGEEKEEENPDEGRKETMDSVARWVIKYDFESAPPPVGSYEIFGV</sequence>
<feature type="region of interest" description="Disordered" evidence="1">
    <location>
        <begin position="1"/>
        <end position="20"/>
    </location>
</feature>
<gene>
    <name evidence="2" type="ORF">PFISCL1PPCAC_27460</name>
</gene>
<protein>
    <submittedName>
        <fullName evidence="2">Uncharacterized protein</fullName>
    </submittedName>
</protein>
<accession>A0AAV5X101</accession>
<dbReference type="AlphaFoldDB" id="A0AAV5X101"/>
<feature type="non-terminal residue" evidence="2">
    <location>
        <position position="1"/>
    </location>
</feature>
<dbReference type="Proteomes" id="UP001432322">
    <property type="component" value="Unassembled WGS sequence"/>
</dbReference>
<proteinExistence type="predicted"/>